<dbReference type="AlphaFoldDB" id="N4WRZ5"/>
<feature type="region of interest" description="Disordered" evidence="1">
    <location>
        <begin position="1"/>
        <end position="22"/>
    </location>
</feature>
<dbReference type="HOGENOM" id="CLU_1396181_0_0_1"/>
<dbReference type="EMBL" id="KB733464">
    <property type="protein sequence ID" value="ENI02155.1"/>
    <property type="molecule type" value="Genomic_DNA"/>
</dbReference>
<accession>N4WRZ5</accession>
<organism evidence="3 4">
    <name type="scientific">Cochliobolus heterostrophus (strain C4 / ATCC 48331 / race T)</name>
    <name type="common">Southern corn leaf blight fungus</name>
    <name type="synonym">Bipolaris maydis</name>
    <dbReference type="NCBI Taxonomy" id="665024"/>
    <lineage>
        <taxon>Eukaryota</taxon>
        <taxon>Fungi</taxon>
        <taxon>Dikarya</taxon>
        <taxon>Ascomycota</taxon>
        <taxon>Pezizomycotina</taxon>
        <taxon>Dothideomycetes</taxon>
        <taxon>Pleosporomycetidae</taxon>
        <taxon>Pleosporales</taxon>
        <taxon>Pleosporineae</taxon>
        <taxon>Pleosporaceae</taxon>
        <taxon>Bipolaris</taxon>
    </lineage>
</organism>
<dbReference type="Pfam" id="PF00271">
    <property type="entry name" value="Helicase_C"/>
    <property type="match status" value="1"/>
</dbReference>
<evidence type="ECO:0000313" key="4">
    <source>
        <dbReference type="Proteomes" id="UP000012338"/>
    </source>
</evidence>
<protein>
    <recommendedName>
        <fullName evidence="2">Helicase C-terminal domain-containing protein</fullName>
    </recommendedName>
</protein>
<gene>
    <name evidence="3" type="ORF">COCC4DRAFT_145604</name>
</gene>
<dbReference type="PANTHER" id="PTHR10799">
    <property type="entry name" value="SNF2/RAD54 HELICASE FAMILY"/>
    <property type="match status" value="1"/>
</dbReference>
<feature type="domain" description="Helicase C-terminal" evidence="2">
    <location>
        <begin position="44"/>
        <end position="152"/>
    </location>
</feature>
<reference evidence="3 4" key="1">
    <citation type="journal article" date="2012" name="PLoS Pathog.">
        <title>Diverse lifestyles and strategies of plant pathogenesis encoded in the genomes of eighteen Dothideomycetes fungi.</title>
        <authorList>
            <person name="Ohm R.A."/>
            <person name="Feau N."/>
            <person name="Henrissat B."/>
            <person name="Schoch C.L."/>
            <person name="Horwitz B.A."/>
            <person name="Barry K.W."/>
            <person name="Condon B.J."/>
            <person name="Copeland A.C."/>
            <person name="Dhillon B."/>
            <person name="Glaser F."/>
            <person name="Hesse C.N."/>
            <person name="Kosti I."/>
            <person name="LaButti K."/>
            <person name="Lindquist E.A."/>
            <person name="Lucas S."/>
            <person name="Salamov A.A."/>
            <person name="Bradshaw R.E."/>
            <person name="Ciuffetti L."/>
            <person name="Hamelin R.C."/>
            <person name="Kema G.H.J."/>
            <person name="Lawrence C."/>
            <person name="Scott J.A."/>
            <person name="Spatafora J.W."/>
            <person name="Turgeon B.G."/>
            <person name="de Wit P.J.G.M."/>
            <person name="Zhong S."/>
            <person name="Goodwin S.B."/>
            <person name="Grigoriev I.V."/>
        </authorList>
    </citation>
    <scope>NUCLEOTIDE SEQUENCE [LARGE SCALE GENOMIC DNA]</scope>
    <source>
        <strain evidence="4">C4 / ATCC 48331 / race T</strain>
    </source>
</reference>
<name>N4WRZ5_COCH4</name>
<dbReference type="SMART" id="SM00490">
    <property type="entry name" value="HELICc"/>
    <property type="match status" value="1"/>
</dbReference>
<sequence length="195" mass="22055">MAHDDGDRNAAQKLKDQDPTSFIGTPDDYLQKIVVTAQQPMSAVVIHDVLQSALPDVGITLFLATMNDKDKEIIISSFNDTTVVDDKKTAQNADGKEVMMFMHKNRPRILVGVQRVLSTGLNLQRGNHIILAEPSNNPSEVLQMEKRCHRLGQQRKCYVYDLIAKNVRIEEVIRDKREMRVFLQTVAEQVGIEVE</sequence>
<dbReference type="OrthoDB" id="3801455at2759"/>
<dbReference type="SUPFAM" id="SSF52540">
    <property type="entry name" value="P-loop containing nucleoside triphosphate hydrolases"/>
    <property type="match status" value="1"/>
</dbReference>
<feature type="compositionally biased region" description="Basic and acidic residues" evidence="1">
    <location>
        <begin position="1"/>
        <end position="18"/>
    </location>
</feature>
<reference evidence="4" key="2">
    <citation type="journal article" date="2013" name="PLoS Genet.">
        <title>Comparative genome structure, secondary metabolite, and effector coding capacity across Cochliobolus pathogens.</title>
        <authorList>
            <person name="Condon B.J."/>
            <person name="Leng Y."/>
            <person name="Wu D."/>
            <person name="Bushley K.E."/>
            <person name="Ohm R.A."/>
            <person name="Otillar R."/>
            <person name="Martin J."/>
            <person name="Schackwitz W."/>
            <person name="Grimwood J."/>
            <person name="MohdZainudin N."/>
            <person name="Xue C."/>
            <person name="Wang R."/>
            <person name="Manning V.A."/>
            <person name="Dhillon B."/>
            <person name="Tu Z.J."/>
            <person name="Steffenson B.J."/>
            <person name="Salamov A."/>
            <person name="Sun H."/>
            <person name="Lowry S."/>
            <person name="LaButti K."/>
            <person name="Han J."/>
            <person name="Copeland A."/>
            <person name="Lindquist E."/>
            <person name="Barry K."/>
            <person name="Schmutz J."/>
            <person name="Baker S.E."/>
            <person name="Ciuffetti L.M."/>
            <person name="Grigoriev I.V."/>
            <person name="Zhong S."/>
            <person name="Turgeon B.G."/>
        </authorList>
    </citation>
    <scope>NUCLEOTIDE SEQUENCE [LARGE SCALE GENOMIC DNA]</scope>
    <source>
        <strain evidence="4">C4 / ATCC 48331 / race T</strain>
    </source>
</reference>
<evidence type="ECO:0000313" key="3">
    <source>
        <dbReference type="EMBL" id="ENI02155.1"/>
    </source>
</evidence>
<keyword evidence="4" id="KW-1185">Reference proteome</keyword>
<evidence type="ECO:0000256" key="1">
    <source>
        <dbReference type="SAM" id="MobiDB-lite"/>
    </source>
</evidence>
<dbReference type="Gene3D" id="3.40.50.300">
    <property type="entry name" value="P-loop containing nucleotide triphosphate hydrolases"/>
    <property type="match status" value="1"/>
</dbReference>
<proteinExistence type="predicted"/>
<evidence type="ECO:0000259" key="2">
    <source>
        <dbReference type="SMART" id="SM00490"/>
    </source>
</evidence>
<dbReference type="InterPro" id="IPR027417">
    <property type="entry name" value="P-loop_NTPase"/>
</dbReference>
<dbReference type="InterPro" id="IPR001650">
    <property type="entry name" value="Helicase_C-like"/>
</dbReference>
<dbReference type="Proteomes" id="UP000012338">
    <property type="component" value="Unassembled WGS sequence"/>
</dbReference>